<evidence type="ECO:0000256" key="1">
    <source>
        <dbReference type="SAM" id="Phobius"/>
    </source>
</evidence>
<comment type="caution">
    <text evidence="2">The sequence shown here is derived from an EMBL/GenBank/DDBJ whole genome shotgun (WGS) entry which is preliminary data.</text>
</comment>
<dbReference type="EMBL" id="DUZY01000001">
    <property type="protein sequence ID" value="DAD21249.1"/>
    <property type="molecule type" value="Genomic_DNA"/>
</dbReference>
<dbReference type="Proteomes" id="UP000607653">
    <property type="component" value="Unassembled WGS sequence"/>
</dbReference>
<proteinExistence type="predicted"/>
<keyword evidence="1" id="KW-1133">Transmembrane helix</keyword>
<sequence length="99" mass="11666">MELLYMEEDVGFEITMNLGPTFCIIIIIKQKSFLYQLKGIVRNFATLSCLMVGWRKVLVYCCKGINSFESCASCLVKTFFYVKRRWKKQSKPQQKHRPN</sequence>
<evidence type="ECO:0000313" key="2">
    <source>
        <dbReference type="EMBL" id="DAD21249.1"/>
    </source>
</evidence>
<keyword evidence="1" id="KW-0812">Transmembrane</keyword>
<dbReference type="AlphaFoldDB" id="A0A822XQ79"/>
<evidence type="ECO:0000313" key="3">
    <source>
        <dbReference type="Proteomes" id="UP000607653"/>
    </source>
</evidence>
<protein>
    <submittedName>
        <fullName evidence="2">Uncharacterized protein</fullName>
    </submittedName>
</protein>
<feature type="transmembrane region" description="Helical" evidence="1">
    <location>
        <begin position="12"/>
        <end position="28"/>
    </location>
</feature>
<keyword evidence="1" id="KW-0472">Membrane</keyword>
<gene>
    <name evidence="2" type="ORF">HUJ06_022712</name>
</gene>
<accession>A0A822XQ79</accession>
<reference evidence="2 3" key="1">
    <citation type="journal article" date="2020" name="Mol. Biol. Evol.">
        <title>Distinct Expression and Methylation Patterns for Genes with Different Fates following a Single Whole-Genome Duplication in Flowering Plants.</title>
        <authorList>
            <person name="Shi T."/>
            <person name="Rahmani R.S."/>
            <person name="Gugger P.F."/>
            <person name="Wang M."/>
            <person name="Li H."/>
            <person name="Zhang Y."/>
            <person name="Li Z."/>
            <person name="Wang Q."/>
            <person name="Van de Peer Y."/>
            <person name="Marchal K."/>
            <person name="Chen J."/>
        </authorList>
    </citation>
    <scope>NUCLEOTIDE SEQUENCE [LARGE SCALE GENOMIC DNA]</scope>
    <source>
        <tissue evidence="2">Leaf</tissue>
    </source>
</reference>
<keyword evidence="3" id="KW-1185">Reference proteome</keyword>
<name>A0A822XQ79_NELNU</name>
<organism evidence="2 3">
    <name type="scientific">Nelumbo nucifera</name>
    <name type="common">Sacred lotus</name>
    <dbReference type="NCBI Taxonomy" id="4432"/>
    <lineage>
        <taxon>Eukaryota</taxon>
        <taxon>Viridiplantae</taxon>
        <taxon>Streptophyta</taxon>
        <taxon>Embryophyta</taxon>
        <taxon>Tracheophyta</taxon>
        <taxon>Spermatophyta</taxon>
        <taxon>Magnoliopsida</taxon>
        <taxon>Proteales</taxon>
        <taxon>Nelumbonaceae</taxon>
        <taxon>Nelumbo</taxon>
    </lineage>
</organism>